<dbReference type="PANTHER" id="PTHR47926">
    <property type="entry name" value="PENTATRICOPEPTIDE REPEAT-CONTAINING PROTEIN"/>
    <property type="match status" value="1"/>
</dbReference>
<keyword evidence="1" id="KW-0677">Repeat</keyword>
<sequence length="552" mass="61114">MASQTQLRLIIFEFSKKFQTKSSTQKLHSFVTKSKLARDPFFATQLVRLYALNDDLVSARKLFDVCPERSVFLWNSVIRAFAKAHQFSTAFSLFSQMLSSDTRPDNFTYACLARGCSESFDTEGLRCIHGIAIVSGLGFDQICGSAIVKAYSKAGLTFEASKLFLSIPDPDVALWNAMISGYGCSGFWDKGVNLFNLMQHRGHVPNCYTMVALTTCLIDPSSLLIAWSVHGFCLKINLDTHAYVGGALVNMYSRCRCIASACSVYNSIFGPDLVACSSLITGYSRCGNHKEALHLFNEMRMSGKMPDCVLVAIVLGSCAELSDSVYGKEMHSYVIRLGLEFDIKVCSALIDMYSKCGVLDSAMNLFAGIPEKNNVAFNSVILGLGLHGFASSAFEKFTEMLEMGLKPDEVTFAALLSTCCHSGLLNEGQEIFERMKSEFGVEPQTEHYVYLVKLMGMAGKLEEAFEFVMSLRKPIDSGILGALLSCCEVHENTQLAEVVAEKILENGEERRSVYKVMLSNVYARYGRWDEVERLRDGISESFGGKLPGISWF</sequence>
<dbReference type="NCBIfam" id="TIGR00756">
    <property type="entry name" value="PPR"/>
    <property type="match status" value="5"/>
</dbReference>
<dbReference type="InterPro" id="IPR002885">
    <property type="entry name" value="PPR_rpt"/>
</dbReference>
<feature type="repeat" description="PPR" evidence="2">
    <location>
        <begin position="70"/>
        <end position="104"/>
    </location>
</feature>
<feature type="repeat" description="PPR" evidence="2">
    <location>
        <begin position="408"/>
        <end position="438"/>
    </location>
</feature>
<dbReference type="PANTHER" id="PTHR47926:SF347">
    <property type="entry name" value="PENTATRICOPEPTIDE REPEAT-CONTAINING PROTEIN"/>
    <property type="match status" value="1"/>
</dbReference>
<dbReference type="Pfam" id="PF01535">
    <property type="entry name" value="PPR"/>
    <property type="match status" value="2"/>
</dbReference>
<dbReference type="Pfam" id="PF20431">
    <property type="entry name" value="E_motif"/>
    <property type="match status" value="1"/>
</dbReference>
<dbReference type="InterPro" id="IPR046848">
    <property type="entry name" value="E_motif"/>
</dbReference>
<dbReference type="Pfam" id="PF13041">
    <property type="entry name" value="PPR_2"/>
    <property type="match status" value="4"/>
</dbReference>
<dbReference type="InterPro" id="IPR011990">
    <property type="entry name" value="TPR-like_helical_dom_sf"/>
</dbReference>
<organism evidence="3 4">
    <name type="scientific">Camelina sativa</name>
    <name type="common">False flax</name>
    <name type="synonym">Myagrum sativum</name>
    <dbReference type="NCBI Taxonomy" id="90675"/>
    <lineage>
        <taxon>Eukaryota</taxon>
        <taxon>Viridiplantae</taxon>
        <taxon>Streptophyta</taxon>
        <taxon>Embryophyta</taxon>
        <taxon>Tracheophyta</taxon>
        <taxon>Spermatophyta</taxon>
        <taxon>Magnoliopsida</taxon>
        <taxon>eudicotyledons</taxon>
        <taxon>Gunneridae</taxon>
        <taxon>Pentapetalae</taxon>
        <taxon>rosids</taxon>
        <taxon>malvids</taxon>
        <taxon>Brassicales</taxon>
        <taxon>Brassicaceae</taxon>
        <taxon>Camelineae</taxon>
        <taxon>Camelina</taxon>
    </lineage>
</organism>
<name>A0ABM0T1I0_CAMSA</name>
<evidence type="ECO:0000313" key="3">
    <source>
        <dbReference type="Proteomes" id="UP000694864"/>
    </source>
</evidence>
<accession>A0ABM0T1I0</accession>
<dbReference type="PROSITE" id="PS51375">
    <property type="entry name" value="PPR"/>
    <property type="match status" value="5"/>
</dbReference>
<dbReference type="RefSeq" id="XP_010419506.1">
    <property type="nucleotide sequence ID" value="XM_010421204.2"/>
</dbReference>
<feature type="repeat" description="PPR" evidence="2">
    <location>
        <begin position="171"/>
        <end position="205"/>
    </location>
</feature>
<evidence type="ECO:0000256" key="2">
    <source>
        <dbReference type="PROSITE-ProRule" id="PRU00708"/>
    </source>
</evidence>
<feature type="repeat" description="PPR" evidence="2">
    <location>
        <begin position="373"/>
        <end position="407"/>
    </location>
</feature>
<dbReference type="Proteomes" id="UP000694864">
    <property type="component" value="Chromosome 7"/>
</dbReference>
<dbReference type="GeneID" id="104705238"/>
<reference evidence="4" key="2">
    <citation type="submission" date="2025-08" db="UniProtKB">
        <authorList>
            <consortium name="RefSeq"/>
        </authorList>
    </citation>
    <scope>IDENTIFICATION</scope>
    <source>
        <tissue evidence="4">Leaf</tissue>
    </source>
</reference>
<protein>
    <submittedName>
        <fullName evidence="4">Pentatricopeptide repeat-containing protein At1g64310</fullName>
    </submittedName>
</protein>
<evidence type="ECO:0000256" key="1">
    <source>
        <dbReference type="ARBA" id="ARBA00022737"/>
    </source>
</evidence>
<reference evidence="3" key="1">
    <citation type="journal article" date="2014" name="Nat. Commun.">
        <title>The emerging biofuel crop Camelina sativa retains a highly undifferentiated hexaploid genome structure.</title>
        <authorList>
            <person name="Kagale S."/>
            <person name="Koh C."/>
            <person name="Nixon J."/>
            <person name="Bollina V."/>
            <person name="Clarke W.E."/>
            <person name="Tuteja R."/>
            <person name="Spillane C."/>
            <person name="Robinson S.J."/>
            <person name="Links M.G."/>
            <person name="Clarke C."/>
            <person name="Higgins E.E."/>
            <person name="Huebert T."/>
            <person name="Sharpe A.G."/>
            <person name="Parkin I.A."/>
        </authorList>
    </citation>
    <scope>NUCLEOTIDE SEQUENCE [LARGE SCALE GENOMIC DNA]</scope>
    <source>
        <strain evidence="3">cv. DH55</strain>
    </source>
</reference>
<keyword evidence="3" id="KW-1185">Reference proteome</keyword>
<feature type="repeat" description="PPR" evidence="2">
    <location>
        <begin position="272"/>
        <end position="306"/>
    </location>
</feature>
<dbReference type="InterPro" id="IPR046960">
    <property type="entry name" value="PPR_At4g14850-like_plant"/>
</dbReference>
<evidence type="ECO:0000313" key="4">
    <source>
        <dbReference type="RefSeq" id="XP_010419506.1"/>
    </source>
</evidence>
<proteinExistence type="predicted"/>
<dbReference type="Gene3D" id="1.25.40.10">
    <property type="entry name" value="Tetratricopeptide repeat domain"/>
    <property type="match status" value="5"/>
</dbReference>
<gene>
    <name evidence="4" type="primary">LOC104705238</name>
</gene>